<dbReference type="Proteomes" id="UP001153712">
    <property type="component" value="Chromosome 12"/>
</dbReference>
<protein>
    <submittedName>
        <fullName evidence="2">Uncharacterized protein</fullName>
    </submittedName>
</protein>
<feature type="compositionally biased region" description="Basic and acidic residues" evidence="1">
    <location>
        <begin position="101"/>
        <end position="117"/>
    </location>
</feature>
<accession>A0A9N9XLP8</accession>
<organism evidence="2 3">
    <name type="scientific">Phyllotreta striolata</name>
    <name type="common">Striped flea beetle</name>
    <name type="synonym">Crioceris striolata</name>
    <dbReference type="NCBI Taxonomy" id="444603"/>
    <lineage>
        <taxon>Eukaryota</taxon>
        <taxon>Metazoa</taxon>
        <taxon>Ecdysozoa</taxon>
        <taxon>Arthropoda</taxon>
        <taxon>Hexapoda</taxon>
        <taxon>Insecta</taxon>
        <taxon>Pterygota</taxon>
        <taxon>Neoptera</taxon>
        <taxon>Endopterygota</taxon>
        <taxon>Coleoptera</taxon>
        <taxon>Polyphaga</taxon>
        <taxon>Cucujiformia</taxon>
        <taxon>Chrysomeloidea</taxon>
        <taxon>Chrysomelidae</taxon>
        <taxon>Galerucinae</taxon>
        <taxon>Alticini</taxon>
        <taxon>Phyllotreta</taxon>
    </lineage>
</organism>
<feature type="region of interest" description="Disordered" evidence="1">
    <location>
        <begin position="1"/>
        <end position="163"/>
    </location>
</feature>
<reference evidence="2" key="1">
    <citation type="submission" date="2022-01" db="EMBL/GenBank/DDBJ databases">
        <authorList>
            <person name="King R."/>
        </authorList>
    </citation>
    <scope>NUCLEOTIDE SEQUENCE</scope>
</reference>
<evidence type="ECO:0000313" key="2">
    <source>
        <dbReference type="EMBL" id="CAG9856401.1"/>
    </source>
</evidence>
<feature type="compositionally biased region" description="Low complexity" evidence="1">
    <location>
        <begin position="124"/>
        <end position="145"/>
    </location>
</feature>
<dbReference type="EMBL" id="OU900105">
    <property type="protein sequence ID" value="CAG9856401.1"/>
    <property type="molecule type" value="Genomic_DNA"/>
</dbReference>
<feature type="compositionally biased region" description="Low complexity" evidence="1">
    <location>
        <begin position="1"/>
        <end position="21"/>
    </location>
</feature>
<feature type="compositionally biased region" description="Polar residues" evidence="1">
    <location>
        <begin position="393"/>
        <end position="408"/>
    </location>
</feature>
<dbReference type="AlphaFoldDB" id="A0A9N9XLP8"/>
<feature type="compositionally biased region" description="Polar residues" evidence="1">
    <location>
        <begin position="38"/>
        <end position="47"/>
    </location>
</feature>
<name>A0A9N9XLP8_PHYSR</name>
<evidence type="ECO:0000313" key="3">
    <source>
        <dbReference type="Proteomes" id="UP001153712"/>
    </source>
</evidence>
<evidence type="ECO:0000256" key="1">
    <source>
        <dbReference type="SAM" id="MobiDB-lite"/>
    </source>
</evidence>
<keyword evidence="3" id="KW-1185">Reference proteome</keyword>
<sequence length="408" mass="45325">MSQDESLQSNSESSSSSASNNFPFYQEHFPGDHDANMTEPSSCSSPTPALARSGTVKRAGATFLQKKESKENYNFSVSEDSDSVFLKDKSNPDPVNNRYRRSLDSTFRRSLESISEHKTKRSFSPTCTLSSTSKCSSSLESFSSEADNPLRSSAVGAKNEEGKTIQSPASSYLSWIGSVSNDFAAPAKPPAEPAANNEVDSKVGEWNNFWLNYNSARSRYLSSAFLGTDDRTVLLQGDEMSKSSNSNYRDLPERPSGEYVLMTLDEVHETLKCSKKITEIFQSALLRNDHDCENSNFETSYYSQSLSRQNSSIREDNASIFTPEDLKKVARERSASYIVTTQDLLNIEKQKEIMKPSAQSSSTSCINALLNTGVADILKRMMSKRRDMVTPDDVSSATRRSFSEWTGK</sequence>
<proteinExistence type="predicted"/>
<dbReference type="OrthoDB" id="6736245at2759"/>
<gene>
    <name evidence="2" type="ORF">PHYEVI_LOCUS2824</name>
</gene>
<feature type="region of interest" description="Disordered" evidence="1">
    <location>
        <begin position="387"/>
        <end position="408"/>
    </location>
</feature>